<dbReference type="InterPro" id="IPR051291">
    <property type="entry name" value="CIMAP"/>
</dbReference>
<dbReference type="Proteomes" id="UP001178507">
    <property type="component" value="Unassembled WGS sequence"/>
</dbReference>
<evidence type="ECO:0000313" key="2">
    <source>
        <dbReference type="EMBL" id="CAJ1384225.1"/>
    </source>
</evidence>
<feature type="compositionally biased region" description="Polar residues" evidence="1">
    <location>
        <begin position="9"/>
        <end position="18"/>
    </location>
</feature>
<feature type="region of interest" description="Disordered" evidence="1">
    <location>
        <begin position="1"/>
        <end position="119"/>
    </location>
</feature>
<evidence type="ECO:0000256" key="1">
    <source>
        <dbReference type="SAM" id="MobiDB-lite"/>
    </source>
</evidence>
<sequence length="226" mass="23423">RSGPMGDQLNLNAASSFKSPPKYSFTHSPVLSKDKASKQPGPGEYPLVKSEKDKFGKTPSWSIGAAGRSDGKAWAAMPGPGAYTPADPSLVSPKWGFTNDNRLKPNKRSTTPGPGQYELKTTLQGKDVSICSKPEGKSLTALPGPGAFTPSYASTSNYGSAPAVGFGAANRGKMVSSKTPGPGQYEIPTTLIGNVTMKSPSAYSIKGKWPHMGSSKSATTPGVVAS</sequence>
<dbReference type="PANTHER" id="PTHR21580">
    <property type="entry name" value="SHIPPO-1-RELATED"/>
    <property type="match status" value="1"/>
</dbReference>
<gene>
    <name evidence="2" type="ORF">EVOR1521_LOCUS11133</name>
</gene>
<protein>
    <submittedName>
        <fullName evidence="2">Uncharacterized protein</fullName>
    </submittedName>
</protein>
<proteinExistence type="predicted"/>
<comment type="caution">
    <text evidence="2">The sequence shown here is derived from an EMBL/GenBank/DDBJ whole genome shotgun (WGS) entry which is preliminary data.</text>
</comment>
<evidence type="ECO:0000313" key="3">
    <source>
        <dbReference type="Proteomes" id="UP001178507"/>
    </source>
</evidence>
<accession>A0AA36MSL6</accession>
<reference evidence="2" key="1">
    <citation type="submission" date="2023-08" db="EMBL/GenBank/DDBJ databases">
        <authorList>
            <person name="Chen Y."/>
            <person name="Shah S."/>
            <person name="Dougan E. K."/>
            <person name="Thang M."/>
            <person name="Chan C."/>
        </authorList>
    </citation>
    <scope>NUCLEOTIDE SEQUENCE</scope>
</reference>
<dbReference type="AlphaFoldDB" id="A0AA36MSL6"/>
<feature type="compositionally biased region" description="Polar residues" evidence="1">
    <location>
        <begin position="108"/>
        <end position="119"/>
    </location>
</feature>
<dbReference type="Pfam" id="PF07004">
    <property type="entry name" value="SHIPPO-rpt"/>
    <property type="match status" value="5"/>
</dbReference>
<organism evidence="2 3">
    <name type="scientific">Effrenium voratum</name>
    <dbReference type="NCBI Taxonomy" id="2562239"/>
    <lineage>
        <taxon>Eukaryota</taxon>
        <taxon>Sar</taxon>
        <taxon>Alveolata</taxon>
        <taxon>Dinophyceae</taxon>
        <taxon>Suessiales</taxon>
        <taxon>Symbiodiniaceae</taxon>
        <taxon>Effrenium</taxon>
    </lineage>
</organism>
<keyword evidence="3" id="KW-1185">Reference proteome</keyword>
<feature type="region of interest" description="Disordered" evidence="1">
    <location>
        <begin position="205"/>
        <end position="226"/>
    </location>
</feature>
<feature type="non-terminal residue" evidence="2">
    <location>
        <position position="1"/>
    </location>
</feature>
<dbReference type="InterPro" id="IPR010736">
    <property type="entry name" value="SHIPPO-rpt"/>
</dbReference>
<dbReference type="PANTHER" id="PTHR21580:SF28">
    <property type="entry name" value="BOREALIN N-TERMINAL DOMAIN-CONTAINING PROTEIN-RELATED"/>
    <property type="match status" value="1"/>
</dbReference>
<dbReference type="EMBL" id="CAUJNA010001101">
    <property type="protein sequence ID" value="CAJ1384225.1"/>
    <property type="molecule type" value="Genomic_DNA"/>
</dbReference>
<name>A0AA36MSL6_9DINO</name>